<organism evidence="2 3">
    <name type="scientific">Halobaculum litoreum</name>
    <dbReference type="NCBI Taxonomy" id="3031998"/>
    <lineage>
        <taxon>Archaea</taxon>
        <taxon>Methanobacteriati</taxon>
        <taxon>Methanobacteriota</taxon>
        <taxon>Stenosarchaea group</taxon>
        <taxon>Halobacteria</taxon>
        <taxon>Halobacteriales</taxon>
        <taxon>Haloferacaceae</taxon>
        <taxon>Halobaculum</taxon>
    </lineage>
</organism>
<protein>
    <submittedName>
        <fullName evidence="2">Uncharacterized protein</fullName>
    </submittedName>
</protein>
<proteinExistence type="predicted"/>
<reference evidence="2 3" key="1">
    <citation type="journal article" date="2019" name="Int. J. Syst. Evol. Microbiol.">
        <title>The Global Catalogue of Microorganisms (GCM) 10K type strain sequencing project: providing services to taxonomists for standard genome sequencing and annotation.</title>
        <authorList>
            <consortium name="The Broad Institute Genomics Platform"/>
            <consortium name="The Broad Institute Genome Sequencing Center for Infectious Disease"/>
            <person name="Wu L."/>
            <person name="Ma J."/>
        </authorList>
    </citation>
    <scope>NUCLEOTIDE SEQUENCE [LARGE SCALE GENOMIC DNA]</scope>
    <source>
        <strain evidence="2 3">DT92</strain>
    </source>
</reference>
<comment type="caution">
    <text evidence="2">The sequence shown here is derived from an EMBL/GenBank/DDBJ whole genome shotgun (WGS) entry which is preliminary data.</text>
</comment>
<gene>
    <name evidence="2" type="ORF">ACFQRB_18410</name>
</gene>
<evidence type="ECO:0000313" key="2">
    <source>
        <dbReference type="EMBL" id="MFC7137884.1"/>
    </source>
</evidence>
<evidence type="ECO:0000256" key="1">
    <source>
        <dbReference type="SAM" id="MobiDB-lite"/>
    </source>
</evidence>
<dbReference type="Proteomes" id="UP001596368">
    <property type="component" value="Unassembled WGS sequence"/>
</dbReference>
<feature type="compositionally biased region" description="Low complexity" evidence="1">
    <location>
        <begin position="36"/>
        <end position="66"/>
    </location>
</feature>
<dbReference type="EMBL" id="JBHSZG010000008">
    <property type="protein sequence ID" value="MFC7137884.1"/>
    <property type="molecule type" value="Genomic_DNA"/>
</dbReference>
<sequence>MARRPRAPDERPVPDGYEFSLLLTHASTDRTRRTSRCTTRSPSPSAADTTSPRSSPASTPTGSSRT</sequence>
<keyword evidence="3" id="KW-1185">Reference proteome</keyword>
<evidence type="ECO:0000313" key="3">
    <source>
        <dbReference type="Proteomes" id="UP001596368"/>
    </source>
</evidence>
<feature type="region of interest" description="Disordered" evidence="1">
    <location>
        <begin position="1"/>
        <end position="66"/>
    </location>
</feature>
<feature type="compositionally biased region" description="Basic and acidic residues" evidence="1">
    <location>
        <begin position="1"/>
        <end position="13"/>
    </location>
</feature>
<name>A0ABD5XW48_9EURY</name>
<accession>A0ABD5XW48</accession>
<dbReference type="AlphaFoldDB" id="A0ABD5XW48"/>